<keyword evidence="3" id="KW-1185">Reference proteome</keyword>
<dbReference type="AlphaFoldDB" id="A0A7J7K849"/>
<dbReference type="Proteomes" id="UP000593567">
    <property type="component" value="Unassembled WGS sequence"/>
</dbReference>
<dbReference type="EMBL" id="VXIV02001094">
    <property type="protein sequence ID" value="KAF6034365.1"/>
    <property type="molecule type" value="Genomic_DNA"/>
</dbReference>
<reference evidence="2" key="1">
    <citation type="submission" date="2020-06" db="EMBL/GenBank/DDBJ databases">
        <title>Draft genome of Bugula neritina, a colonial animal packing powerful symbionts and potential medicines.</title>
        <authorList>
            <person name="Rayko M."/>
        </authorList>
    </citation>
    <scope>NUCLEOTIDE SEQUENCE [LARGE SCALE GENOMIC DNA]</scope>
    <source>
        <strain evidence="2">Kwan_BN1</strain>
    </source>
</reference>
<accession>A0A7J7K849</accession>
<comment type="caution">
    <text evidence="2">The sequence shown here is derived from an EMBL/GenBank/DDBJ whole genome shotgun (WGS) entry which is preliminary data.</text>
</comment>
<evidence type="ECO:0000256" key="1">
    <source>
        <dbReference type="SAM" id="MobiDB-lite"/>
    </source>
</evidence>
<proteinExistence type="predicted"/>
<gene>
    <name evidence="2" type="ORF">EB796_007328</name>
</gene>
<evidence type="ECO:0000313" key="2">
    <source>
        <dbReference type="EMBL" id="KAF6034365.1"/>
    </source>
</evidence>
<name>A0A7J7K849_BUGNE</name>
<organism evidence="2 3">
    <name type="scientific">Bugula neritina</name>
    <name type="common">Brown bryozoan</name>
    <name type="synonym">Sertularia neritina</name>
    <dbReference type="NCBI Taxonomy" id="10212"/>
    <lineage>
        <taxon>Eukaryota</taxon>
        <taxon>Metazoa</taxon>
        <taxon>Spiralia</taxon>
        <taxon>Lophotrochozoa</taxon>
        <taxon>Bryozoa</taxon>
        <taxon>Gymnolaemata</taxon>
        <taxon>Cheilostomatida</taxon>
        <taxon>Flustrina</taxon>
        <taxon>Buguloidea</taxon>
        <taxon>Bugulidae</taxon>
        <taxon>Bugula</taxon>
    </lineage>
</organism>
<evidence type="ECO:0000313" key="3">
    <source>
        <dbReference type="Proteomes" id="UP000593567"/>
    </source>
</evidence>
<sequence>MTNLSVPPAVLELTAKVDSEVSRQQRQPRPALSADNLLDISEESEASLSTSNSGTSLSLSHQDLLTDKTPQNTANITNILQQPPYLNRNLPKELSLSQPSLTPDTPTPVLTSDLMTRRPAAAASQPVLTSFRNSLEKLDTHITSAHTAPSDLNSYLIVNSLTKAIRRRSHSLGNLVSPCDEGEGHSPLCMKCGRTDRRNVCGGAMSSLSNDCLRGTKSIHDSLELIQVL</sequence>
<protein>
    <submittedName>
        <fullName evidence="2">Uncharacterized protein</fullName>
    </submittedName>
</protein>
<feature type="region of interest" description="Disordered" evidence="1">
    <location>
        <begin position="18"/>
        <end position="37"/>
    </location>
</feature>